<proteinExistence type="inferred from homology"/>
<name>A0A0H3ZYK7_9VIBR</name>
<reference evidence="1" key="1">
    <citation type="journal article" date="2015" name="MBio">
        <title>Eco-Evolutionary Dynamics of Episomes among Ecologically Cohesive Bacterial Populations.</title>
        <authorList>
            <person name="Xue H."/>
            <person name="Cordero O.X."/>
            <person name="Camas F.M."/>
            <person name="Trimble W."/>
            <person name="Meyer F."/>
            <person name="Guglielmini J."/>
            <person name="Rocha E.P."/>
            <person name="Polz M.F."/>
        </authorList>
    </citation>
    <scope>NUCLEOTIDE SEQUENCE</scope>
    <source>
        <strain evidence="1">1F_97</strain>
    </source>
</reference>
<evidence type="ECO:0000313" key="1">
    <source>
        <dbReference type="EMBL" id="AKN39667.1"/>
    </source>
</evidence>
<dbReference type="InterPro" id="IPR005564">
    <property type="entry name" value="Major_capsid_GpE"/>
</dbReference>
<dbReference type="Gene3D" id="3.15.30.10">
    <property type="entry name" value="putative capsid protein of prophage domain like"/>
    <property type="match status" value="1"/>
</dbReference>
<accession>A0A0H3ZYK7</accession>
<protein>
    <submittedName>
        <fullName evidence="1">Phage major capsid protein</fullName>
    </submittedName>
</protein>
<sequence length="342" mass="38048">MKLTALTTAVLIALKQQMPPQYVPALRKRLVKGEITFPTKAIAFDKIKKGRKLAPLVSPMISGKPQKQKGGVMTSVEPAYVKPTDTVTSDRLLKRQPGEALMGELSPAQRLNAIRADLLNEQYESIERREEWMLCEVLKTGGVTLEGESFEAIHIDYGRSPENNVTLSGADKWSALAKDSEKPMEDIEDWASRCNLVANEVYMGRAAWRLFRSFTCVKDALDTRRGSRSQAETAALNNANFKWVGSIGEFDFFVYTGAYEDDAGVDQLYVDDNGVMVTSSDVEIYFAYGAIQDVEANAMGIVEATRYPSNWFTKNPSAEWLQTQSAPIPVMLDADEACYARI</sequence>
<dbReference type="EMBL" id="KP795655">
    <property type="protein sequence ID" value="AKN39667.1"/>
    <property type="molecule type" value="Genomic_DNA"/>
</dbReference>
<dbReference type="HAMAP" id="MF_04133">
    <property type="entry name" value="CAPSID_LAMBDA"/>
    <property type="match status" value="1"/>
</dbReference>
<organism evidence="1">
    <name type="scientific">Vibrio sp. 1F_97</name>
    <dbReference type="NCBI Taxonomy" id="1652827"/>
    <lineage>
        <taxon>Bacteria</taxon>
        <taxon>Pseudomonadati</taxon>
        <taxon>Pseudomonadota</taxon>
        <taxon>Gammaproteobacteria</taxon>
        <taxon>Vibrionales</taxon>
        <taxon>Vibrionaceae</taxon>
        <taxon>Vibrio</taxon>
    </lineage>
</organism>
<dbReference type="Pfam" id="PF03864">
    <property type="entry name" value="Phage_cap_E"/>
    <property type="match status" value="1"/>
</dbReference>
<dbReference type="Gene3D" id="3.30.1930.10">
    <property type="entry name" value="capsid protein of prophage domain"/>
    <property type="match status" value="1"/>
</dbReference>
<dbReference type="AlphaFoldDB" id="A0A0H3ZYK7"/>